<evidence type="ECO:0000256" key="4">
    <source>
        <dbReference type="ARBA" id="ARBA00022989"/>
    </source>
</evidence>
<evidence type="ECO:0000256" key="5">
    <source>
        <dbReference type="ARBA" id="ARBA00023136"/>
    </source>
</evidence>
<keyword evidence="4 7" id="KW-1133">Transmembrane helix</keyword>
<dbReference type="InterPro" id="IPR029510">
    <property type="entry name" value="Ald_DH_CS_GLU"/>
</dbReference>
<feature type="transmembrane region" description="Helical" evidence="7">
    <location>
        <begin position="243"/>
        <end position="260"/>
    </location>
</feature>
<dbReference type="PANTHER" id="PTHR42920">
    <property type="entry name" value="OS03G0707200 PROTEIN-RELATED"/>
    <property type="match status" value="1"/>
</dbReference>
<name>A0A6B2MC03_9BURK</name>
<feature type="transmembrane region" description="Helical" evidence="7">
    <location>
        <begin position="177"/>
        <end position="195"/>
    </location>
</feature>
<dbReference type="GO" id="GO:0016491">
    <property type="term" value="F:oxidoreductase activity"/>
    <property type="evidence" value="ECO:0007669"/>
    <property type="project" value="InterPro"/>
</dbReference>
<comment type="subcellular location">
    <subcellularLocation>
        <location evidence="1">Cell membrane</location>
        <topology evidence="1">Multi-pass membrane protein</topology>
    </subcellularLocation>
</comment>
<feature type="active site" evidence="6">
    <location>
        <position position="3"/>
    </location>
</feature>
<feature type="transmembrane region" description="Helical" evidence="7">
    <location>
        <begin position="63"/>
        <end position="81"/>
    </location>
</feature>
<dbReference type="AlphaFoldDB" id="A0A6B2MC03"/>
<organism evidence="8">
    <name type="scientific">Burkholderia cenocepacia</name>
    <dbReference type="NCBI Taxonomy" id="95486"/>
    <lineage>
        <taxon>Bacteria</taxon>
        <taxon>Pseudomonadati</taxon>
        <taxon>Pseudomonadota</taxon>
        <taxon>Betaproteobacteria</taxon>
        <taxon>Burkholderiales</taxon>
        <taxon>Burkholderiaceae</taxon>
        <taxon>Burkholderia</taxon>
        <taxon>Burkholderia cepacia complex</taxon>
    </lineage>
</organism>
<feature type="transmembrane region" description="Helical" evidence="7">
    <location>
        <begin position="149"/>
        <end position="170"/>
    </location>
</feature>
<dbReference type="EMBL" id="JAAEAM010000007">
    <property type="protein sequence ID" value="NDV71997.1"/>
    <property type="molecule type" value="Genomic_DNA"/>
</dbReference>
<dbReference type="NCBIfam" id="NF008676">
    <property type="entry name" value="PRK11689.1"/>
    <property type="match status" value="1"/>
</dbReference>
<feature type="transmembrane region" description="Helical" evidence="7">
    <location>
        <begin position="329"/>
        <end position="347"/>
    </location>
</feature>
<dbReference type="GO" id="GO:0005886">
    <property type="term" value="C:plasma membrane"/>
    <property type="evidence" value="ECO:0007669"/>
    <property type="project" value="UniProtKB-SubCell"/>
</dbReference>
<dbReference type="PROSITE" id="PS00687">
    <property type="entry name" value="ALDEHYDE_DEHYDR_GLU"/>
    <property type="match status" value="1"/>
</dbReference>
<keyword evidence="3 7" id="KW-0812">Transmembrane</keyword>
<protein>
    <submittedName>
        <fullName evidence="8">Aromatic amino acid DMT transporter YddG</fullName>
    </submittedName>
</protein>
<dbReference type="InterPro" id="IPR051258">
    <property type="entry name" value="Diverse_Substrate_Transporter"/>
</dbReference>
<gene>
    <name evidence="8" type="primary">yddG</name>
    <name evidence="8" type="ORF">GFJ35_07850</name>
</gene>
<feature type="transmembrane region" description="Helical" evidence="7">
    <location>
        <begin position="215"/>
        <end position="236"/>
    </location>
</feature>
<accession>A0A6B2MC03</accession>
<evidence type="ECO:0000313" key="8">
    <source>
        <dbReference type="EMBL" id="NDV71997.1"/>
    </source>
</evidence>
<evidence type="ECO:0000256" key="3">
    <source>
        <dbReference type="ARBA" id="ARBA00022692"/>
    </source>
</evidence>
<keyword evidence="2" id="KW-1003">Cell membrane</keyword>
<sequence>MLECGGKNPALVLPDAPDLDAVAQPIVDGAFRSMAGTARRRRVIRNRIGMLKQAASMKRKNKATLIGLGAVLLWASVVALVRGVSESLGATGGAAMIYTVASVLLLFSIGFPDLSRFPKNYLLWGGLLFVSYELCLSLSIGYASNGRQAIEVAMVNYLWPSLTLIAAIAFNQQRANLLVVPGVLLSMLGICRVLGGDQGLDPAGMLRNVADNPLSYGLAFVGALIWAGYCTVTARIADGKNGVTPFFMLVAAVLWIKFAIEGGGGMTFSLHAVGYLVLAASALGFGYAAWNTGIMHGNVTVIVGASYFTPVLAAAVAATLLHAPLSAEFWQGASMVCGGSILCWLATRSRRDKARPVRIASEADGSCHG</sequence>
<feature type="transmembrane region" description="Helical" evidence="7">
    <location>
        <begin position="87"/>
        <end position="109"/>
    </location>
</feature>
<evidence type="ECO:0000256" key="6">
    <source>
        <dbReference type="PROSITE-ProRule" id="PRU10007"/>
    </source>
</evidence>
<keyword evidence="5 7" id="KW-0472">Membrane</keyword>
<evidence type="ECO:0000256" key="7">
    <source>
        <dbReference type="SAM" id="Phobius"/>
    </source>
</evidence>
<dbReference type="SUPFAM" id="SSF103481">
    <property type="entry name" value="Multidrug resistance efflux transporter EmrE"/>
    <property type="match status" value="1"/>
</dbReference>
<proteinExistence type="predicted"/>
<reference evidence="8" key="1">
    <citation type="submission" date="2019-11" db="EMBL/GenBank/DDBJ databases">
        <title>Burkholderia cenocepacia CF.</title>
        <authorList>
            <person name="Vianna E.F."/>
            <person name="Marques E.A."/>
            <person name="Albano R.M."/>
            <person name="Leao R.S."/>
        </authorList>
    </citation>
    <scope>NUCLEOTIDE SEQUENCE</scope>
    <source>
        <strain evidence="8">MS-2140</strain>
    </source>
</reference>
<dbReference type="PANTHER" id="PTHR42920:SF24">
    <property type="entry name" value="AROMATIC AMINO ACID EXPORTER YDDG"/>
    <property type="match status" value="1"/>
</dbReference>
<feature type="transmembrane region" description="Helical" evidence="7">
    <location>
        <begin position="272"/>
        <end position="290"/>
    </location>
</feature>
<feature type="transmembrane region" description="Helical" evidence="7">
    <location>
        <begin position="121"/>
        <end position="143"/>
    </location>
</feature>
<dbReference type="InterPro" id="IPR037185">
    <property type="entry name" value="EmrE-like"/>
</dbReference>
<feature type="transmembrane region" description="Helical" evidence="7">
    <location>
        <begin position="302"/>
        <end position="323"/>
    </location>
</feature>
<evidence type="ECO:0000256" key="1">
    <source>
        <dbReference type="ARBA" id="ARBA00004651"/>
    </source>
</evidence>
<comment type="caution">
    <text evidence="8">The sequence shown here is derived from an EMBL/GenBank/DDBJ whole genome shotgun (WGS) entry which is preliminary data.</text>
</comment>
<evidence type="ECO:0000256" key="2">
    <source>
        <dbReference type="ARBA" id="ARBA00022475"/>
    </source>
</evidence>
<dbReference type="InterPro" id="IPR016161">
    <property type="entry name" value="Ald_DH/histidinol_DH"/>
</dbReference>
<dbReference type="SUPFAM" id="SSF53720">
    <property type="entry name" value="ALDH-like"/>
    <property type="match status" value="1"/>
</dbReference>